<protein>
    <submittedName>
        <fullName evidence="3">Unannotated protein</fullName>
    </submittedName>
</protein>
<dbReference type="AlphaFoldDB" id="A0A6J6Z3E8"/>
<organism evidence="3">
    <name type="scientific">freshwater metagenome</name>
    <dbReference type="NCBI Taxonomy" id="449393"/>
    <lineage>
        <taxon>unclassified sequences</taxon>
        <taxon>metagenomes</taxon>
        <taxon>ecological metagenomes</taxon>
    </lineage>
</organism>
<sequence>MNSAEKIILNAAMSRTERSAQDWFDYKNSTPQSEMPHMLSWCGGFIYKNLQSMGKNDEYLKGIYRYNWTASQYRLGRLAPILEKISSQIEIAPVKSFGLNNTNSSLGLRPIGDFDFFASIRDLPSLREILLADGYSLFMDIEMEEFNDKILSSRGSWSYHKPPIDDLDIHWKLFDEHSNKFNQDIVKRNSYLTESKWGRHRSLTNEMAAVVISHHHALQGGGSYSGLCDLNLILKDCSLDQVRNLVHKVGFLEVFDRQLAIIESVTRIPTWKGVSRPSKLPRVLPKVTSKKLHIFKFIQEKTLRSSLIYKMWLLLGAKSRVEEILLKYIKAFSSWSSYMSTNIASVKLTANLQLGTGWHYRYPGNNFQWTSYPDTRVILHSGDPGKYELNINLVPFTWGICLSSRIDCFINGKFFGNIDKTGSSFTFIVETNEEINELSFRSPKPWNSDLNVLIYNWLRMQLPVESISATRILNQDEFK</sequence>
<dbReference type="EMBL" id="CAEZYO010000005">
    <property type="protein sequence ID" value="CAB4723337.1"/>
    <property type="molecule type" value="Genomic_DNA"/>
</dbReference>
<evidence type="ECO:0000313" key="4">
    <source>
        <dbReference type="EMBL" id="CAB4854471.1"/>
    </source>
</evidence>
<dbReference type="EMBL" id="CAESAH010000005">
    <property type="protein sequence ID" value="CAB4332639.1"/>
    <property type="molecule type" value="Genomic_DNA"/>
</dbReference>
<dbReference type="Pfam" id="PF14907">
    <property type="entry name" value="NTP_transf_5"/>
    <property type="match status" value="1"/>
</dbReference>
<evidence type="ECO:0000313" key="1">
    <source>
        <dbReference type="EMBL" id="CAB4332639.1"/>
    </source>
</evidence>
<accession>A0A6J6Z3E8</accession>
<dbReference type="InterPro" id="IPR039498">
    <property type="entry name" value="NTP_transf_5"/>
</dbReference>
<reference evidence="3" key="1">
    <citation type="submission" date="2020-05" db="EMBL/GenBank/DDBJ databases">
        <authorList>
            <person name="Chiriac C."/>
            <person name="Salcher M."/>
            <person name="Ghai R."/>
            <person name="Kavagutti S V."/>
        </authorList>
    </citation>
    <scope>NUCLEOTIDE SEQUENCE</scope>
</reference>
<evidence type="ECO:0000313" key="3">
    <source>
        <dbReference type="EMBL" id="CAB4816370.1"/>
    </source>
</evidence>
<evidence type="ECO:0000313" key="2">
    <source>
        <dbReference type="EMBL" id="CAB4723337.1"/>
    </source>
</evidence>
<evidence type="ECO:0000313" key="5">
    <source>
        <dbReference type="EMBL" id="CAB5135346.1"/>
    </source>
</evidence>
<dbReference type="EMBL" id="CAFBRY010000002">
    <property type="protein sequence ID" value="CAB5135346.1"/>
    <property type="molecule type" value="Genomic_DNA"/>
</dbReference>
<proteinExistence type="predicted"/>
<name>A0A6J6Z3E8_9ZZZZ</name>
<gene>
    <name evidence="2" type="ORF">UFOPK2731_00311</name>
    <name evidence="3" type="ORF">UFOPK3161_00235</name>
    <name evidence="4" type="ORF">UFOPK3288_00696</name>
    <name evidence="1" type="ORF">UFOPK3962_00325</name>
    <name evidence="5" type="ORF">UFOPK4427_00141</name>
</gene>
<dbReference type="EMBL" id="CAFBLC010000018">
    <property type="protein sequence ID" value="CAB4854471.1"/>
    <property type="molecule type" value="Genomic_DNA"/>
</dbReference>
<dbReference type="EMBL" id="CAFABC010000003">
    <property type="protein sequence ID" value="CAB4816370.1"/>
    <property type="molecule type" value="Genomic_DNA"/>
</dbReference>